<feature type="region of interest" description="Disordered" evidence="1">
    <location>
        <begin position="1"/>
        <end position="66"/>
    </location>
</feature>
<dbReference type="AlphaFoldDB" id="A0AA38JFP2"/>
<evidence type="ECO:0000256" key="1">
    <source>
        <dbReference type="SAM" id="MobiDB-lite"/>
    </source>
</evidence>
<dbReference type="Proteomes" id="UP001176059">
    <property type="component" value="Unassembled WGS sequence"/>
</dbReference>
<gene>
    <name evidence="2" type="ORF">DFJ43DRAFT_1150496</name>
</gene>
<proteinExistence type="predicted"/>
<feature type="compositionally biased region" description="Polar residues" evidence="1">
    <location>
        <begin position="191"/>
        <end position="206"/>
    </location>
</feature>
<protein>
    <submittedName>
        <fullName evidence="2">Uncharacterized protein</fullName>
    </submittedName>
</protein>
<feature type="compositionally biased region" description="Polar residues" evidence="1">
    <location>
        <begin position="221"/>
        <end position="232"/>
    </location>
</feature>
<feature type="compositionally biased region" description="Pro residues" evidence="1">
    <location>
        <begin position="31"/>
        <end position="40"/>
    </location>
</feature>
<organism evidence="2 3">
    <name type="scientific">Lentinula guzmanii</name>
    <dbReference type="NCBI Taxonomy" id="2804957"/>
    <lineage>
        <taxon>Eukaryota</taxon>
        <taxon>Fungi</taxon>
        <taxon>Dikarya</taxon>
        <taxon>Basidiomycota</taxon>
        <taxon>Agaricomycotina</taxon>
        <taxon>Agaricomycetes</taxon>
        <taxon>Agaricomycetidae</taxon>
        <taxon>Agaricales</taxon>
        <taxon>Marasmiineae</taxon>
        <taxon>Omphalotaceae</taxon>
        <taxon>Lentinula</taxon>
    </lineage>
</organism>
<evidence type="ECO:0000313" key="2">
    <source>
        <dbReference type="EMBL" id="KAJ3736177.1"/>
    </source>
</evidence>
<feature type="compositionally biased region" description="Low complexity" evidence="1">
    <location>
        <begin position="14"/>
        <end position="25"/>
    </location>
</feature>
<dbReference type="EMBL" id="JANVFO010000006">
    <property type="protein sequence ID" value="KAJ3736177.1"/>
    <property type="molecule type" value="Genomic_DNA"/>
</dbReference>
<reference evidence="2" key="1">
    <citation type="submission" date="2022-08" db="EMBL/GenBank/DDBJ databases">
        <authorList>
            <consortium name="DOE Joint Genome Institute"/>
            <person name="Min B."/>
            <person name="Sierra-Patev S."/>
            <person name="Naranjo-Ortiz M."/>
            <person name="Looney B."/>
            <person name="Konkel Z."/>
            <person name="Slot J.C."/>
            <person name="Sakamoto Y."/>
            <person name="Steenwyk J.L."/>
            <person name="Rokas A."/>
            <person name="Carro J."/>
            <person name="Camarero S."/>
            <person name="Ferreira P."/>
            <person name="Molpeceres G."/>
            <person name="Ruiz-duenas F.J."/>
            <person name="Serrano A."/>
            <person name="Henrissat B."/>
            <person name="Drula E."/>
            <person name="Hughes K.W."/>
            <person name="Mata J.L."/>
            <person name="Ishikawa N.K."/>
            <person name="Vargas-Isla R."/>
            <person name="Ushijima S."/>
            <person name="Smith C.A."/>
            <person name="Ahrendt S."/>
            <person name="Andreopoulos W."/>
            <person name="He G."/>
            <person name="LaButti K."/>
            <person name="Lipzen A."/>
            <person name="Ng V."/>
            <person name="Riley R."/>
            <person name="Sandor L."/>
            <person name="Barry K."/>
            <person name="Martinez A.T."/>
            <person name="Xiao Y."/>
            <person name="Gibbons J.G."/>
            <person name="Terashima K."/>
            <person name="Hibbett D.S."/>
            <person name="Grigoriev I.V."/>
        </authorList>
    </citation>
    <scope>NUCLEOTIDE SEQUENCE</scope>
    <source>
        <strain evidence="2">ET3784</strain>
    </source>
</reference>
<keyword evidence="3" id="KW-1185">Reference proteome</keyword>
<comment type="caution">
    <text evidence="2">The sequence shown here is derived from an EMBL/GenBank/DDBJ whole genome shotgun (WGS) entry which is preliminary data.</text>
</comment>
<feature type="compositionally biased region" description="Polar residues" evidence="1">
    <location>
        <begin position="50"/>
        <end position="61"/>
    </location>
</feature>
<sequence>MSYISPSNPLPPVESGSETEGENSSAITAPPAHPSFPRPPHTAGVPNPRLPSSWSAPSGANSAFPKDADEKLKGELNFVPWSKLFLGAVEYIGCKDILSGRIPCPEPTTDEYIVWNTMNSFLNVMLCRCIHPSMIPSISKMTSACEAYNFIARTHGPQGSGLLMAFFVRLRRGLPLKLSRRRQKRRREAINGTSTSTNLSVSNAQHTKAKGVNDLSDCDSTKGQSQGSDKAS</sequence>
<evidence type="ECO:0000313" key="3">
    <source>
        <dbReference type="Proteomes" id="UP001176059"/>
    </source>
</evidence>
<name>A0AA38JFP2_9AGAR</name>
<reference evidence="2" key="2">
    <citation type="journal article" date="2023" name="Proc. Natl. Acad. Sci. U.S.A.">
        <title>A global phylogenomic analysis of the shiitake genus Lentinula.</title>
        <authorList>
            <person name="Sierra-Patev S."/>
            <person name="Min B."/>
            <person name="Naranjo-Ortiz M."/>
            <person name="Looney B."/>
            <person name="Konkel Z."/>
            <person name="Slot J.C."/>
            <person name="Sakamoto Y."/>
            <person name="Steenwyk J.L."/>
            <person name="Rokas A."/>
            <person name="Carro J."/>
            <person name="Camarero S."/>
            <person name="Ferreira P."/>
            <person name="Molpeceres G."/>
            <person name="Ruiz-Duenas F.J."/>
            <person name="Serrano A."/>
            <person name="Henrissat B."/>
            <person name="Drula E."/>
            <person name="Hughes K.W."/>
            <person name="Mata J.L."/>
            <person name="Ishikawa N.K."/>
            <person name="Vargas-Isla R."/>
            <person name="Ushijima S."/>
            <person name="Smith C.A."/>
            <person name="Donoghue J."/>
            <person name="Ahrendt S."/>
            <person name="Andreopoulos W."/>
            <person name="He G."/>
            <person name="LaButti K."/>
            <person name="Lipzen A."/>
            <person name="Ng V."/>
            <person name="Riley R."/>
            <person name="Sandor L."/>
            <person name="Barry K."/>
            <person name="Martinez A.T."/>
            <person name="Xiao Y."/>
            <person name="Gibbons J.G."/>
            <person name="Terashima K."/>
            <person name="Grigoriev I.V."/>
            <person name="Hibbett D."/>
        </authorList>
    </citation>
    <scope>NUCLEOTIDE SEQUENCE</scope>
    <source>
        <strain evidence="2">ET3784</strain>
    </source>
</reference>
<feature type="region of interest" description="Disordered" evidence="1">
    <location>
        <begin position="181"/>
        <end position="232"/>
    </location>
</feature>
<accession>A0AA38JFP2</accession>